<evidence type="ECO:0000313" key="4">
    <source>
        <dbReference type="Proteomes" id="UP001345691"/>
    </source>
</evidence>
<protein>
    <recommendedName>
        <fullName evidence="5">Phospholipase C</fullName>
    </recommendedName>
</protein>
<proteinExistence type="predicted"/>
<evidence type="ECO:0008006" key="5">
    <source>
        <dbReference type="Google" id="ProtNLM"/>
    </source>
</evidence>
<feature type="signal peptide" evidence="2">
    <location>
        <begin position="1"/>
        <end position="20"/>
    </location>
</feature>
<gene>
    <name evidence="3" type="ORF">LTR69_003162</name>
</gene>
<dbReference type="PANTHER" id="PTHR31956:SF1">
    <property type="entry name" value="NON-SPECIFIC PHOSPHOLIPASE C1"/>
    <property type="match status" value="1"/>
</dbReference>
<dbReference type="InterPro" id="IPR007312">
    <property type="entry name" value="Phosphoesterase"/>
</dbReference>
<dbReference type="Gene3D" id="3.40.720.10">
    <property type="entry name" value="Alkaline Phosphatase, subunit A"/>
    <property type="match status" value="2"/>
</dbReference>
<reference evidence="3 4" key="1">
    <citation type="submission" date="2023-08" db="EMBL/GenBank/DDBJ databases">
        <title>Black Yeasts Isolated from many extreme environments.</title>
        <authorList>
            <person name="Coleine C."/>
            <person name="Stajich J.E."/>
            <person name="Selbmann L."/>
        </authorList>
    </citation>
    <scope>NUCLEOTIDE SEQUENCE [LARGE SCALE GENOMIC DNA]</scope>
    <source>
        <strain evidence="3 4">CCFEE 6328</strain>
    </source>
</reference>
<evidence type="ECO:0000256" key="2">
    <source>
        <dbReference type="SAM" id="SignalP"/>
    </source>
</evidence>
<dbReference type="InterPro" id="IPR017850">
    <property type="entry name" value="Alkaline_phosphatase_core_sf"/>
</dbReference>
<keyword evidence="4" id="KW-1185">Reference proteome</keyword>
<feature type="chain" id="PRO_5045632850" description="Phospholipase C" evidence="2">
    <location>
        <begin position="21"/>
        <end position="500"/>
    </location>
</feature>
<evidence type="ECO:0000256" key="1">
    <source>
        <dbReference type="ARBA" id="ARBA00022801"/>
    </source>
</evidence>
<sequence length="500" mass="54679">MHTLQHALVSLAALAGVAWGYAYETVCGPMDNHMFAALGALGKTPAQLRFPGSIPYPDKPAGVDSIPGIEHIVWLMMENHSWDNIYGLLNRTGQDGFPLDSKTGEPITLVPQKYNNGSVQLLYEMPNSCGGVNNGPSQNWQSSHQQFNNGSMDGFAVGGEQDKPQSFGYFTPRHLPFMHSLGEQFALNDRFFCSLLGQTWPNRMYALGASSRGVIATGQTDAVAAATWPTGIIFNTLDAHNISWTAYSNGTSTLELFPNVTSGFPASKFRDFPYSFMSDAKQGNLSAFNFIDYNATVQSMECPENVVFGDQLQYDIVEALMTGPKWNKTLLIINFDEHGGFYDHVPPVPAIAPDNVLPVIPAADIAKGYYQYSQYRKTGFRVPLIMVSPYAKKDYISHVVHEQTSVLSLLEHKYNLPALSCRDANANNFYDMIDFDALESQKPNFPDMKSVGLVAPSYDPVLLSCTTANPGVLPPPGSVVYSAGNSTTAGPDFSPKCEIV</sequence>
<comment type="caution">
    <text evidence="3">The sequence shown here is derived from an EMBL/GenBank/DDBJ whole genome shotgun (WGS) entry which is preliminary data.</text>
</comment>
<dbReference type="Pfam" id="PF04185">
    <property type="entry name" value="Phosphoesterase"/>
    <property type="match status" value="1"/>
</dbReference>
<dbReference type="Proteomes" id="UP001345691">
    <property type="component" value="Unassembled WGS sequence"/>
</dbReference>
<dbReference type="CDD" id="cd16013">
    <property type="entry name" value="AcpA"/>
    <property type="match status" value="1"/>
</dbReference>
<accession>A0ABR0JI13</accession>
<dbReference type="EMBL" id="JAVRRF010000005">
    <property type="protein sequence ID" value="KAK5065613.1"/>
    <property type="molecule type" value="Genomic_DNA"/>
</dbReference>
<keyword evidence="1" id="KW-0378">Hydrolase</keyword>
<organism evidence="3 4">
    <name type="scientific">Exophiala sideris</name>
    <dbReference type="NCBI Taxonomy" id="1016849"/>
    <lineage>
        <taxon>Eukaryota</taxon>
        <taxon>Fungi</taxon>
        <taxon>Dikarya</taxon>
        <taxon>Ascomycota</taxon>
        <taxon>Pezizomycotina</taxon>
        <taxon>Eurotiomycetes</taxon>
        <taxon>Chaetothyriomycetidae</taxon>
        <taxon>Chaetothyriales</taxon>
        <taxon>Herpotrichiellaceae</taxon>
        <taxon>Exophiala</taxon>
    </lineage>
</organism>
<evidence type="ECO:0000313" key="3">
    <source>
        <dbReference type="EMBL" id="KAK5065613.1"/>
    </source>
</evidence>
<name>A0ABR0JI13_9EURO</name>
<keyword evidence="2" id="KW-0732">Signal</keyword>
<dbReference type="PANTHER" id="PTHR31956">
    <property type="entry name" value="NON-SPECIFIC PHOSPHOLIPASE C4-RELATED"/>
    <property type="match status" value="1"/>
</dbReference>